<proteinExistence type="predicted"/>
<dbReference type="GO" id="GO:0051213">
    <property type="term" value="F:dioxygenase activity"/>
    <property type="evidence" value="ECO:0007669"/>
    <property type="project" value="UniProtKB-KW"/>
</dbReference>
<dbReference type="PANTHER" id="PTHR36503:SF2">
    <property type="entry name" value="BLR2408 PROTEIN"/>
    <property type="match status" value="1"/>
</dbReference>
<organism evidence="2 3">
    <name type="scientific">Microbacterium barkeri</name>
    <dbReference type="NCBI Taxonomy" id="33917"/>
    <lineage>
        <taxon>Bacteria</taxon>
        <taxon>Bacillati</taxon>
        <taxon>Actinomycetota</taxon>
        <taxon>Actinomycetes</taxon>
        <taxon>Micrococcales</taxon>
        <taxon>Microbacteriaceae</taxon>
        <taxon>Microbacterium</taxon>
    </lineage>
</organism>
<protein>
    <submittedName>
        <fullName evidence="2">Extradiol dioxygenase</fullName>
    </submittedName>
</protein>
<evidence type="ECO:0000259" key="1">
    <source>
        <dbReference type="PROSITE" id="PS51819"/>
    </source>
</evidence>
<dbReference type="InterPro" id="IPR037523">
    <property type="entry name" value="VOC_core"/>
</dbReference>
<feature type="domain" description="VOC" evidence="1">
    <location>
        <begin position="2"/>
        <end position="127"/>
    </location>
</feature>
<dbReference type="Pfam" id="PF22677">
    <property type="entry name" value="Ble-like_N"/>
    <property type="match status" value="1"/>
</dbReference>
<keyword evidence="2" id="KW-0560">Oxidoreductase</keyword>
<name>A0A9W6H1P9_9MICO</name>
<dbReference type="SUPFAM" id="SSF54593">
    <property type="entry name" value="Glyoxalase/Bleomycin resistance protein/Dihydroxybiphenyl dioxygenase"/>
    <property type="match status" value="1"/>
</dbReference>
<dbReference type="Proteomes" id="UP001142462">
    <property type="component" value="Unassembled WGS sequence"/>
</dbReference>
<sequence>MATHIFVNLPVTDLDRAKAFYESLGTTIVPEFTDENAACVKWDENVFFMVLKKEYFATFTSKSVVLGSEGAQVITALSRDSREDVDAIRAKILEAGGSENKDPQDYGFMYSVSMADPDGNIIEFLWMDPVAAEKGPEAFFAEQGA</sequence>
<reference evidence="2" key="1">
    <citation type="journal article" date="2014" name="Int. J. Syst. Evol. Microbiol.">
        <title>Complete genome sequence of Corynebacterium casei LMG S-19264T (=DSM 44701T), isolated from a smear-ripened cheese.</title>
        <authorList>
            <consortium name="US DOE Joint Genome Institute (JGI-PGF)"/>
            <person name="Walter F."/>
            <person name="Albersmeier A."/>
            <person name="Kalinowski J."/>
            <person name="Ruckert C."/>
        </authorList>
    </citation>
    <scope>NUCLEOTIDE SEQUENCE</scope>
    <source>
        <strain evidence="2">VKM Ac-1020</strain>
    </source>
</reference>
<dbReference type="Gene3D" id="3.10.180.10">
    <property type="entry name" value="2,3-Dihydroxybiphenyl 1,2-Dioxygenase, domain 1"/>
    <property type="match status" value="1"/>
</dbReference>
<dbReference type="InterPro" id="IPR053863">
    <property type="entry name" value="Glyoxy/Ble-like_N"/>
</dbReference>
<comment type="caution">
    <text evidence="2">The sequence shown here is derived from an EMBL/GenBank/DDBJ whole genome shotgun (WGS) entry which is preliminary data.</text>
</comment>
<dbReference type="RefSeq" id="WP_271172568.1">
    <property type="nucleotide sequence ID" value="NZ_BSEJ01000003.1"/>
</dbReference>
<reference evidence="2" key="2">
    <citation type="submission" date="2023-01" db="EMBL/GenBank/DDBJ databases">
        <authorList>
            <person name="Sun Q."/>
            <person name="Evtushenko L."/>
        </authorList>
    </citation>
    <scope>NUCLEOTIDE SEQUENCE</scope>
    <source>
        <strain evidence="2">VKM Ac-1020</strain>
    </source>
</reference>
<dbReference type="InterPro" id="IPR029068">
    <property type="entry name" value="Glyas_Bleomycin-R_OHBP_Dase"/>
</dbReference>
<keyword evidence="3" id="KW-1185">Reference proteome</keyword>
<evidence type="ECO:0000313" key="3">
    <source>
        <dbReference type="Proteomes" id="UP001142462"/>
    </source>
</evidence>
<dbReference type="EMBL" id="BSEJ01000003">
    <property type="protein sequence ID" value="GLJ60855.1"/>
    <property type="molecule type" value="Genomic_DNA"/>
</dbReference>
<dbReference type="PANTHER" id="PTHR36503">
    <property type="entry name" value="BLR2520 PROTEIN"/>
    <property type="match status" value="1"/>
</dbReference>
<evidence type="ECO:0000313" key="2">
    <source>
        <dbReference type="EMBL" id="GLJ60855.1"/>
    </source>
</evidence>
<accession>A0A9W6H1P9</accession>
<dbReference type="AlphaFoldDB" id="A0A9W6H1P9"/>
<dbReference type="PROSITE" id="PS51819">
    <property type="entry name" value="VOC"/>
    <property type="match status" value="1"/>
</dbReference>
<keyword evidence="2" id="KW-0223">Dioxygenase</keyword>
<gene>
    <name evidence="2" type="ORF">GCM10017576_09840</name>
</gene>